<reference evidence="1 2" key="1">
    <citation type="submission" date="2018-12" db="EMBL/GenBank/DDBJ databases">
        <title>Lysinibacillus antri sp. nov., isolated from a cave soil.</title>
        <authorList>
            <person name="Narsing Rao M.P."/>
            <person name="Zhang H."/>
            <person name="Dong Z.-Y."/>
            <person name="Niu X.-K."/>
            <person name="Zhang K."/>
            <person name="Fang B.-Z."/>
            <person name="Kang Y.-Q."/>
            <person name="Xiao M."/>
            <person name="Li W.-J."/>
        </authorList>
    </citation>
    <scope>NUCLEOTIDE SEQUENCE [LARGE SCALE GENOMIC DNA]</scope>
    <source>
        <strain evidence="1 2">SYSU K30002</strain>
    </source>
</reference>
<name>A0A432L8C6_9BACI</name>
<proteinExistence type="predicted"/>
<organism evidence="1 2">
    <name type="scientific">Lysinibacillus antri</name>
    <dbReference type="NCBI Taxonomy" id="2498145"/>
    <lineage>
        <taxon>Bacteria</taxon>
        <taxon>Bacillati</taxon>
        <taxon>Bacillota</taxon>
        <taxon>Bacilli</taxon>
        <taxon>Bacillales</taxon>
        <taxon>Bacillaceae</taxon>
        <taxon>Lysinibacillus</taxon>
    </lineage>
</organism>
<evidence type="ECO:0000313" key="1">
    <source>
        <dbReference type="EMBL" id="RUL48814.1"/>
    </source>
</evidence>
<sequence length="161" mass="18811">MSNKIHIEIQKYYLFLNLIKNSPDAGRTVVTNGDIEKKLTKNLNLWVNLKSRKVSDERAFVDGTLAELYSKNYIKRVNKGEYRITETGIYYFYELQEILIENYDFEFPMIPEGLSEVQAYEAIVVNKKFEYSPAQHEILTLDNVAQLALEDYQNINEGIEI</sequence>
<dbReference type="AlphaFoldDB" id="A0A432L8C6"/>
<gene>
    <name evidence="1" type="ORF">EK386_16395</name>
</gene>
<comment type="caution">
    <text evidence="1">The sequence shown here is derived from an EMBL/GenBank/DDBJ whole genome shotgun (WGS) entry which is preliminary data.</text>
</comment>
<keyword evidence="2" id="KW-1185">Reference proteome</keyword>
<evidence type="ECO:0000313" key="2">
    <source>
        <dbReference type="Proteomes" id="UP000287910"/>
    </source>
</evidence>
<dbReference type="Proteomes" id="UP000287910">
    <property type="component" value="Unassembled WGS sequence"/>
</dbReference>
<dbReference type="RefSeq" id="WP_126660260.1">
    <property type="nucleotide sequence ID" value="NZ_RYYR01000029.1"/>
</dbReference>
<dbReference type="EMBL" id="RYYR01000029">
    <property type="protein sequence ID" value="RUL48814.1"/>
    <property type="molecule type" value="Genomic_DNA"/>
</dbReference>
<accession>A0A432L8C6</accession>
<protein>
    <submittedName>
        <fullName evidence="1">Uncharacterized protein</fullName>
    </submittedName>
</protein>